<dbReference type="AlphaFoldDB" id="A0A0G4HCD8"/>
<accession>A0A0G4HCD8</accession>
<organism evidence="2">
    <name type="scientific">Chromera velia CCMP2878</name>
    <dbReference type="NCBI Taxonomy" id="1169474"/>
    <lineage>
        <taxon>Eukaryota</taxon>
        <taxon>Sar</taxon>
        <taxon>Alveolata</taxon>
        <taxon>Colpodellida</taxon>
        <taxon>Chromeraceae</taxon>
        <taxon>Chromera</taxon>
    </lineage>
</organism>
<proteinExistence type="predicted"/>
<sequence>MSGFAINCVQWDLPEKSARGAPAASKSIPFEGNSTYKQEYDSKPLPDRVPATKTEWRPNLAAFDGNTTNKTFHDPKPLGARETFQPRVHTPKRVPFDGSSNYRDEYKKWELEQRAPPKSVDYRRAPDNRDFGSTYGKDFKKYAFPKCPIHELPPYPQPPADRYHVFYDDNVQQWY</sequence>
<dbReference type="EMBL" id="CDMZ01002289">
    <property type="protein sequence ID" value="CEM41685.1"/>
    <property type="molecule type" value="Genomic_DNA"/>
</dbReference>
<dbReference type="VEuPathDB" id="CryptoDB:Cvel_26185"/>
<feature type="compositionally biased region" description="Basic and acidic residues" evidence="1">
    <location>
        <begin position="107"/>
        <end position="130"/>
    </location>
</feature>
<evidence type="ECO:0000256" key="1">
    <source>
        <dbReference type="SAM" id="MobiDB-lite"/>
    </source>
</evidence>
<reference evidence="2" key="1">
    <citation type="submission" date="2014-11" db="EMBL/GenBank/DDBJ databases">
        <authorList>
            <person name="Otto D Thomas"/>
            <person name="Naeem Raeece"/>
        </authorList>
    </citation>
    <scope>NUCLEOTIDE SEQUENCE</scope>
</reference>
<gene>
    <name evidence="2" type="ORF">Cvel_26185</name>
</gene>
<name>A0A0G4HCD8_9ALVE</name>
<dbReference type="PhylomeDB" id="A0A0G4HCD8"/>
<feature type="region of interest" description="Disordered" evidence="1">
    <location>
        <begin position="107"/>
        <end position="137"/>
    </location>
</feature>
<evidence type="ECO:0000313" key="2">
    <source>
        <dbReference type="EMBL" id="CEM41685.1"/>
    </source>
</evidence>
<protein>
    <submittedName>
        <fullName evidence="2">Uncharacterized protein</fullName>
    </submittedName>
</protein>
<feature type="region of interest" description="Disordered" evidence="1">
    <location>
        <begin position="17"/>
        <end position="82"/>
    </location>
</feature>